<evidence type="ECO:0000313" key="1">
    <source>
        <dbReference type="EMBL" id="KAF9605810.1"/>
    </source>
</evidence>
<organism evidence="1 2">
    <name type="scientific">Coptis chinensis</name>
    <dbReference type="NCBI Taxonomy" id="261450"/>
    <lineage>
        <taxon>Eukaryota</taxon>
        <taxon>Viridiplantae</taxon>
        <taxon>Streptophyta</taxon>
        <taxon>Embryophyta</taxon>
        <taxon>Tracheophyta</taxon>
        <taxon>Spermatophyta</taxon>
        <taxon>Magnoliopsida</taxon>
        <taxon>Ranunculales</taxon>
        <taxon>Ranunculaceae</taxon>
        <taxon>Coptidoideae</taxon>
        <taxon>Coptis</taxon>
    </lineage>
</organism>
<accession>A0A835HRT1</accession>
<dbReference type="Proteomes" id="UP000631114">
    <property type="component" value="Unassembled WGS sequence"/>
</dbReference>
<keyword evidence="2" id="KW-1185">Reference proteome</keyword>
<protein>
    <submittedName>
        <fullName evidence="1">Uncharacterized protein</fullName>
    </submittedName>
</protein>
<evidence type="ECO:0000313" key="2">
    <source>
        <dbReference type="Proteomes" id="UP000631114"/>
    </source>
</evidence>
<dbReference type="EMBL" id="JADFTS010000005">
    <property type="protein sequence ID" value="KAF9605810.1"/>
    <property type="molecule type" value="Genomic_DNA"/>
</dbReference>
<reference evidence="1 2" key="1">
    <citation type="submission" date="2020-10" db="EMBL/GenBank/DDBJ databases">
        <title>The Coptis chinensis genome and diversification of protoberbering-type alkaloids.</title>
        <authorList>
            <person name="Wang B."/>
            <person name="Shu S."/>
            <person name="Song C."/>
            <person name="Liu Y."/>
        </authorList>
    </citation>
    <scope>NUCLEOTIDE SEQUENCE [LARGE SCALE GENOMIC DNA]</scope>
    <source>
        <strain evidence="1">HL-2020</strain>
        <tissue evidence="1">Leaf</tissue>
    </source>
</reference>
<sequence length="50" mass="5725">MKSKFTFRNLNADIAVLKANTRGIHIQQCKGEDGGATSDWYSTYSQWLSW</sequence>
<name>A0A835HRT1_9MAGN</name>
<comment type="caution">
    <text evidence="1">The sequence shown here is derived from an EMBL/GenBank/DDBJ whole genome shotgun (WGS) entry which is preliminary data.</text>
</comment>
<proteinExistence type="predicted"/>
<gene>
    <name evidence="1" type="ORF">IFM89_018537</name>
</gene>
<dbReference type="AlphaFoldDB" id="A0A835HRT1"/>